<proteinExistence type="predicted"/>
<dbReference type="GeneID" id="37108214"/>
<organism evidence="2 3">
    <name type="scientific">Aspergillus sclerotioniger CBS 115572</name>
    <dbReference type="NCBI Taxonomy" id="1450535"/>
    <lineage>
        <taxon>Eukaryota</taxon>
        <taxon>Fungi</taxon>
        <taxon>Dikarya</taxon>
        <taxon>Ascomycota</taxon>
        <taxon>Pezizomycotina</taxon>
        <taxon>Eurotiomycetes</taxon>
        <taxon>Eurotiomycetidae</taxon>
        <taxon>Eurotiales</taxon>
        <taxon>Aspergillaceae</taxon>
        <taxon>Aspergillus</taxon>
        <taxon>Aspergillus subgen. Circumdati</taxon>
    </lineage>
</organism>
<accession>A0A317VWL4</accession>
<keyword evidence="3" id="KW-1185">Reference proteome</keyword>
<dbReference type="AlphaFoldDB" id="A0A317VWL4"/>
<protein>
    <submittedName>
        <fullName evidence="2">Uncharacterized protein</fullName>
    </submittedName>
</protein>
<reference evidence="2 3" key="1">
    <citation type="submission" date="2016-12" db="EMBL/GenBank/DDBJ databases">
        <title>The genomes of Aspergillus section Nigri reveals drivers in fungal speciation.</title>
        <authorList>
            <consortium name="DOE Joint Genome Institute"/>
            <person name="Vesth T.C."/>
            <person name="Nybo J."/>
            <person name="Theobald S."/>
            <person name="Brandl J."/>
            <person name="Frisvad J.C."/>
            <person name="Nielsen K.F."/>
            <person name="Lyhne E.K."/>
            <person name="Kogle M.E."/>
            <person name="Kuo A."/>
            <person name="Riley R."/>
            <person name="Clum A."/>
            <person name="Nolan M."/>
            <person name="Lipzen A."/>
            <person name="Salamov A."/>
            <person name="Henrissat B."/>
            <person name="Wiebenga A."/>
            <person name="De Vries R.P."/>
            <person name="Grigoriev I.V."/>
            <person name="Mortensen U.H."/>
            <person name="Andersen M.R."/>
            <person name="Baker S.E."/>
        </authorList>
    </citation>
    <scope>NUCLEOTIDE SEQUENCE [LARGE SCALE GENOMIC DNA]</scope>
    <source>
        <strain evidence="2 3">CBS 115572</strain>
    </source>
</reference>
<evidence type="ECO:0000313" key="3">
    <source>
        <dbReference type="Proteomes" id="UP000246702"/>
    </source>
</evidence>
<evidence type="ECO:0000256" key="1">
    <source>
        <dbReference type="SAM" id="MobiDB-lite"/>
    </source>
</evidence>
<sequence>MAQSAADLAVETPTDHVDRATGARPNPTDDVSDKRVRAAQTIQVRFFLLSVPSASFDRFLANIPRLPHKTRNPRLGYLCVDLAMDRCRERSRMATVTPPLRPLRRPR</sequence>
<dbReference type="Proteomes" id="UP000246702">
    <property type="component" value="Unassembled WGS sequence"/>
</dbReference>
<gene>
    <name evidence="2" type="ORF">BO94DRAFT_196364</name>
</gene>
<evidence type="ECO:0000313" key="2">
    <source>
        <dbReference type="EMBL" id="PWY77298.1"/>
    </source>
</evidence>
<dbReference type="EMBL" id="MSFK01000026">
    <property type="protein sequence ID" value="PWY77298.1"/>
    <property type="molecule type" value="Genomic_DNA"/>
</dbReference>
<dbReference type="OrthoDB" id="10609621at2759"/>
<comment type="caution">
    <text evidence="2">The sequence shown here is derived from an EMBL/GenBank/DDBJ whole genome shotgun (WGS) entry which is preliminary data.</text>
</comment>
<dbReference type="RefSeq" id="XP_025464485.1">
    <property type="nucleotide sequence ID" value="XM_025606071.1"/>
</dbReference>
<name>A0A317VWL4_9EURO</name>
<feature type="region of interest" description="Disordered" evidence="1">
    <location>
        <begin position="1"/>
        <end position="34"/>
    </location>
</feature>